<evidence type="ECO:0000256" key="5">
    <source>
        <dbReference type="ARBA" id="ARBA00022927"/>
    </source>
</evidence>
<feature type="compositionally biased region" description="Basic and acidic residues" evidence="11">
    <location>
        <begin position="235"/>
        <end position="250"/>
    </location>
</feature>
<evidence type="ECO:0000256" key="10">
    <source>
        <dbReference type="ARBA" id="ARBA00029983"/>
    </source>
</evidence>
<dbReference type="Gene3D" id="1.25.40.510">
    <property type="entry name" value="GLE1-like"/>
    <property type="match status" value="1"/>
</dbReference>
<accession>A0ABQ7PC51</accession>
<comment type="similarity">
    <text evidence="2">Belongs to the GLE1 family.</text>
</comment>
<keyword evidence="5" id="KW-0653">Protein transport</keyword>
<evidence type="ECO:0000256" key="3">
    <source>
        <dbReference type="ARBA" id="ARBA00022448"/>
    </source>
</evidence>
<protein>
    <recommendedName>
        <fullName evidence="9">mRNA export factor GLE1</fullName>
    </recommendedName>
    <alternativeName>
        <fullName evidence="10">Nucleoporin GLE1</fullName>
    </alternativeName>
</protein>
<keyword evidence="6" id="KW-0811">Translocation</keyword>
<dbReference type="InterPro" id="IPR012476">
    <property type="entry name" value="GLE1"/>
</dbReference>
<sequence length="659" mass="71691">MKTAMKKRQNSSSKQTPAKAARSISFAAKLQTYIDDTKAAVDPSSPLSTPKAKRDTSPPRPSQLLSSPDRGHVARFLPKSRETVTSPRDAPSAAAPATHDRVSETTTTIDDSAATGAFSLTSPTKKTDTMPDTSPRRRSRPLPSSKPGPVSSYLLECRNTELNHLEALDAGHVYSEGVRDLALRVYGIHLLDKKEEEIKRNERVEEKRLKKEAAVAAEETKLQELKAKSIPKPSPPREKSPPRSEFESRPSKAFKSRKHETPTEAQSKVTWSSDMPASMNNQANGGNVFGMFSGKKQDQSSSSMNKSSTGASGFGPSTQGPAPAPVVQPVQYRQSIDPMVDKLTKLHGNLKGLRNDLVALSKHPGSPLLGKLGALRREIRVSIGQLTGVKGANTPITTKLIGLLRQSIDPNGPCPSPMVNARDYIARYSQPANLVVSENEPLVPSLFVYLINIIAKNIIRQFINECRVDPKAADPIGVFTAQIFSTPDFLWRGESFIDILIAKFRVVCPVLFGLRGDTSLESGREALGWKKDGTVWIPEQKHNDRMAGLGAGFASIALRDFSRVSKSNPYPPVHYWRAFANIVNCPASEVSDTQMIVLRAMIDGHEQRFLNFFGNAAVAALRLALVEMPKKAPAGSSAAGSLIALADILRSQRGLALGR</sequence>
<evidence type="ECO:0000256" key="9">
    <source>
        <dbReference type="ARBA" id="ARBA00026227"/>
    </source>
</evidence>
<evidence type="ECO:0000256" key="7">
    <source>
        <dbReference type="ARBA" id="ARBA00023132"/>
    </source>
</evidence>
<dbReference type="PANTHER" id="PTHR12960:SF0">
    <property type="entry name" value="MRNA EXPORT FACTOR GLE1"/>
    <property type="match status" value="1"/>
</dbReference>
<feature type="compositionally biased region" description="Low complexity" evidence="11">
    <location>
        <begin position="85"/>
        <end position="97"/>
    </location>
</feature>
<evidence type="ECO:0000313" key="13">
    <source>
        <dbReference type="Proteomes" id="UP000742024"/>
    </source>
</evidence>
<name>A0ABQ7PC51_9HYPO</name>
<dbReference type="EMBL" id="SRPR01000124">
    <property type="protein sequence ID" value="KAG5959279.1"/>
    <property type="molecule type" value="Genomic_DNA"/>
</dbReference>
<evidence type="ECO:0000256" key="1">
    <source>
        <dbReference type="ARBA" id="ARBA00004567"/>
    </source>
</evidence>
<keyword evidence="13" id="KW-1185">Reference proteome</keyword>
<gene>
    <name evidence="12" type="ORF">E4U57_000788</name>
</gene>
<feature type="compositionally biased region" description="Polar residues" evidence="11">
    <location>
        <begin position="263"/>
        <end position="285"/>
    </location>
</feature>
<keyword evidence="8" id="KW-0539">Nucleus</keyword>
<keyword evidence="4" id="KW-0509">mRNA transport</keyword>
<feature type="compositionally biased region" description="Low complexity" evidence="11">
    <location>
        <begin position="300"/>
        <end position="311"/>
    </location>
</feature>
<comment type="subcellular location">
    <subcellularLocation>
        <location evidence="1">Nucleus</location>
        <location evidence="1">Nuclear pore complex</location>
    </subcellularLocation>
</comment>
<keyword evidence="3" id="KW-0813">Transport</keyword>
<dbReference type="InterPro" id="IPR038506">
    <property type="entry name" value="GLE1-like_sf"/>
</dbReference>
<dbReference type="Pfam" id="PF07817">
    <property type="entry name" value="GLE1"/>
    <property type="match status" value="1"/>
</dbReference>
<evidence type="ECO:0000313" key="12">
    <source>
        <dbReference type="EMBL" id="KAG5959279.1"/>
    </source>
</evidence>
<evidence type="ECO:0000256" key="2">
    <source>
        <dbReference type="ARBA" id="ARBA00011056"/>
    </source>
</evidence>
<dbReference type="Proteomes" id="UP000742024">
    <property type="component" value="Unassembled WGS sequence"/>
</dbReference>
<evidence type="ECO:0000256" key="6">
    <source>
        <dbReference type="ARBA" id="ARBA00023010"/>
    </source>
</evidence>
<organism evidence="12 13">
    <name type="scientific">Claviceps arundinis</name>
    <dbReference type="NCBI Taxonomy" id="1623583"/>
    <lineage>
        <taxon>Eukaryota</taxon>
        <taxon>Fungi</taxon>
        <taxon>Dikarya</taxon>
        <taxon>Ascomycota</taxon>
        <taxon>Pezizomycotina</taxon>
        <taxon>Sordariomycetes</taxon>
        <taxon>Hypocreomycetidae</taxon>
        <taxon>Hypocreales</taxon>
        <taxon>Clavicipitaceae</taxon>
        <taxon>Claviceps</taxon>
    </lineage>
</organism>
<evidence type="ECO:0000256" key="11">
    <source>
        <dbReference type="SAM" id="MobiDB-lite"/>
    </source>
</evidence>
<reference evidence="12 13" key="1">
    <citation type="journal article" date="2020" name="bioRxiv">
        <title>Whole genome comparisons of ergot fungi reveals the divergence and evolution of species within the genus Claviceps are the result of varying mechanisms driving genome evolution and host range expansion.</title>
        <authorList>
            <person name="Wyka S.A."/>
            <person name="Mondo S.J."/>
            <person name="Liu M."/>
            <person name="Dettman J."/>
            <person name="Nalam V."/>
            <person name="Broders K.D."/>
        </authorList>
    </citation>
    <scope>NUCLEOTIDE SEQUENCE [LARGE SCALE GENOMIC DNA]</scope>
    <source>
        <strain evidence="12 13">LM583</strain>
    </source>
</reference>
<evidence type="ECO:0000256" key="8">
    <source>
        <dbReference type="ARBA" id="ARBA00023242"/>
    </source>
</evidence>
<feature type="region of interest" description="Disordered" evidence="11">
    <location>
        <begin position="1"/>
        <end position="22"/>
    </location>
</feature>
<keyword evidence="7" id="KW-0906">Nuclear pore complex</keyword>
<evidence type="ECO:0000256" key="4">
    <source>
        <dbReference type="ARBA" id="ARBA00022816"/>
    </source>
</evidence>
<comment type="caution">
    <text evidence="12">The sequence shown here is derived from an EMBL/GenBank/DDBJ whole genome shotgun (WGS) entry which is preliminary data.</text>
</comment>
<feature type="region of interest" description="Disordered" evidence="11">
    <location>
        <begin position="220"/>
        <end position="325"/>
    </location>
</feature>
<feature type="region of interest" description="Disordered" evidence="11">
    <location>
        <begin position="37"/>
        <end position="152"/>
    </location>
</feature>
<proteinExistence type="inferred from homology"/>
<dbReference type="PANTHER" id="PTHR12960">
    <property type="entry name" value="GLE-1-RELATED"/>
    <property type="match status" value="1"/>
</dbReference>